<name>A0AAJ0QSX0_ACIBA</name>
<dbReference type="Proteomes" id="UP000076296">
    <property type="component" value="Unassembled WGS sequence"/>
</dbReference>
<sequence>MTYTLGMDTEQEFFTDTYVSAEHVNLTQIREAAGLTPYELGRAWGYRGGPEIASTVRQMERRKDFLVSRLAAFIHAAGGTAELVVKVNGQELRFEVVK</sequence>
<dbReference type="AlphaFoldDB" id="A0AAJ0QSX0"/>
<evidence type="ECO:0000313" key="1">
    <source>
        <dbReference type="EMBL" id="KZA06969.1"/>
    </source>
</evidence>
<gene>
    <name evidence="1" type="ORF">LV35_04226</name>
</gene>
<evidence type="ECO:0000313" key="2">
    <source>
        <dbReference type="Proteomes" id="UP000076296"/>
    </source>
</evidence>
<protein>
    <submittedName>
        <fullName evidence="1">Uncharacterized protein</fullName>
    </submittedName>
</protein>
<reference evidence="1 2" key="1">
    <citation type="submission" date="2016-01" db="EMBL/GenBank/DDBJ databases">
        <title>Draft sequences of Acinetobacter baumannii isolates from wounded military personnel.</title>
        <authorList>
            <person name="Arivett B.A."/>
            <person name="Fiester S.E."/>
            <person name="Ream D.C."/>
            <person name="Actis L.A."/>
        </authorList>
    </citation>
    <scope>NUCLEOTIDE SEQUENCE [LARGE SCALE GENOMIC DNA]</scope>
    <source>
        <strain evidence="1 2">AB2828</strain>
    </source>
</reference>
<comment type="caution">
    <text evidence="1">The sequence shown here is derived from an EMBL/GenBank/DDBJ whole genome shotgun (WGS) entry which is preliminary data.</text>
</comment>
<dbReference type="EMBL" id="LRDT01000093">
    <property type="protein sequence ID" value="KZA06969.1"/>
    <property type="molecule type" value="Genomic_DNA"/>
</dbReference>
<organism evidence="1 2">
    <name type="scientific">Acinetobacter baumannii</name>
    <dbReference type="NCBI Taxonomy" id="470"/>
    <lineage>
        <taxon>Bacteria</taxon>
        <taxon>Pseudomonadati</taxon>
        <taxon>Pseudomonadota</taxon>
        <taxon>Gammaproteobacteria</taxon>
        <taxon>Moraxellales</taxon>
        <taxon>Moraxellaceae</taxon>
        <taxon>Acinetobacter</taxon>
        <taxon>Acinetobacter calcoaceticus/baumannii complex</taxon>
    </lineage>
</organism>
<dbReference type="RefSeq" id="WP_062937370.1">
    <property type="nucleotide sequence ID" value="NZ_LRDT01000093.1"/>
</dbReference>
<accession>A0AAJ0QSX0</accession>
<proteinExistence type="predicted"/>